<dbReference type="Proteomes" id="UP000224006">
    <property type="component" value="Chromosome I"/>
</dbReference>
<dbReference type="SMART" id="SM00356">
    <property type="entry name" value="ZnF_C3H1"/>
    <property type="match status" value="1"/>
</dbReference>
<protein>
    <recommendedName>
        <fullName evidence="6">C3H1-type domain-containing protein</fullName>
    </recommendedName>
</protein>
<dbReference type="PROSITE" id="PS50103">
    <property type="entry name" value="ZF_C3H1"/>
    <property type="match status" value="1"/>
</dbReference>
<keyword evidence="1 4" id="KW-0479">Metal-binding</keyword>
<proteinExistence type="predicted"/>
<dbReference type="GO" id="GO:0008270">
    <property type="term" value="F:zinc ion binding"/>
    <property type="evidence" value="ECO:0007669"/>
    <property type="project" value="UniProtKB-KW"/>
</dbReference>
<name>A0A2A9MKF2_BESBE</name>
<keyword evidence="8" id="KW-1185">Reference proteome</keyword>
<evidence type="ECO:0000256" key="3">
    <source>
        <dbReference type="ARBA" id="ARBA00022833"/>
    </source>
</evidence>
<evidence type="ECO:0000313" key="8">
    <source>
        <dbReference type="Proteomes" id="UP000224006"/>
    </source>
</evidence>
<feature type="compositionally biased region" description="Polar residues" evidence="5">
    <location>
        <begin position="267"/>
        <end position="278"/>
    </location>
</feature>
<evidence type="ECO:0000256" key="2">
    <source>
        <dbReference type="ARBA" id="ARBA00022771"/>
    </source>
</evidence>
<keyword evidence="2 4" id="KW-0863">Zinc-finger</keyword>
<evidence type="ECO:0000259" key="6">
    <source>
        <dbReference type="PROSITE" id="PS50103"/>
    </source>
</evidence>
<feature type="domain" description="C3H1-type" evidence="6">
    <location>
        <begin position="209"/>
        <end position="236"/>
    </location>
</feature>
<feature type="region of interest" description="Disordered" evidence="5">
    <location>
        <begin position="266"/>
        <end position="303"/>
    </location>
</feature>
<dbReference type="SUPFAM" id="SSF90229">
    <property type="entry name" value="CCCH zinc finger"/>
    <property type="match status" value="1"/>
</dbReference>
<evidence type="ECO:0000256" key="1">
    <source>
        <dbReference type="ARBA" id="ARBA00022723"/>
    </source>
</evidence>
<dbReference type="AlphaFoldDB" id="A0A2A9MKF2"/>
<feature type="zinc finger region" description="C3H1-type" evidence="4">
    <location>
        <begin position="209"/>
        <end position="236"/>
    </location>
</feature>
<organism evidence="7 8">
    <name type="scientific">Besnoitia besnoiti</name>
    <name type="common">Apicomplexan protozoan</name>
    <dbReference type="NCBI Taxonomy" id="94643"/>
    <lineage>
        <taxon>Eukaryota</taxon>
        <taxon>Sar</taxon>
        <taxon>Alveolata</taxon>
        <taxon>Apicomplexa</taxon>
        <taxon>Conoidasida</taxon>
        <taxon>Coccidia</taxon>
        <taxon>Eucoccidiorida</taxon>
        <taxon>Eimeriorina</taxon>
        <taxon>Sarcocystidae</taxon>
        <taxon>Besnoitia</taxon>
    </lineage>
</organism>
<dbReference type="PROSITE" id="PS51257">
    <property type="entry name" value="PROKAR_LIPOPROTEIN"/>
    <property type="match status" value="1"/>
</dbReference>
<comment type="caution">
    <text evidence="7">The sequence shown here is derived from an EMBL/GenBank/DDBJ whole genome shotgun (WGS) entry which is preliminary data.</text>
</comment>
<dbReference type="InterPro" id="IPR000571">
    <property type="entry name" value="Znf_CCCH"/>
</dbReference>
<sequence length="303" mass="32551">MPRSRKSNKSAGAAAAVAAAGLTGWVAACKGVKHKRQYVRNHAGERPVSSRASNHASPPVPHGQDEFPPLPRSSVSCNSPENPSKVTTASVNTAPTGDPQVLRTRCGPTRINISGDPVQQVLLKANKPLDAAPAAAPERAYRLNVDDNSTKAADFRSSNVASSPHHSPPRTLKSFTRSIKKNDEGDSQAPGDFQRSQIHLRKMRHGSIQTRSKPCQMFASGYCRYGANCRYLHAEQEPSWLDSIALMAGFRTACVFDCLHVFEAKSSRSSVKGTSASRRNGKAAMNTDTGPRISEDPTPLGAQ</sequence>
<evidence type="ECO:0000256" key="5">
    <source>
        <dbReference type="SAM" id="MobiDB-lite"/>
    </source>
</evidence>
<accession>A0A2A9MKF2</accession>
<dbReference type="Pfam" id="PF18044">
    <property type="entry name" value="zf-CCCH_4"/>
    <property type="match status" value="1"/>
</dbReference>
<gene>
    <name evidence="7" type="ORF">BESB_007510</name>
</gene>
<reference evidence="7 8" key="1">
    <citation type="submission" date="2017-09" db="EMBL/GenBank/DDBJ databases">
        <title>Genome sequencing of Besnoitia besnoiti strain Bb-Ger1.</title>
        <authorList>
            <person name="Schares G."/>
            <person name="Venepally P."/>
            <person name="Lorenzi H.A."/>
        </authorList>
    </citation>
    <scope>NUCLEOTIDE SEQUENCE [LARGE SCALE GENOMIC DNA]</scope>
    <source>
        <strain evidence="7 8">Bb-Ger1</strain>
    </source>
</reference>
<feature type="compositionally biased region" description="Polar residues" evidence="5">
    <location>
        <begin position="73"/>
        <end position="95"/>
    </location>
</feature>
<dbReference type="EMBL" id="NWUJ01000001">
    <property type="protein sequence ID" value="PFH38409.1"/>
    <property type="molecule type" value="Genomic_DNA"/>
</dbReference>
<dbReference type="VEuPathDB" id="ToxoDB:BESB_007510"/>
<evidence type="ECO:0000313" key="7">
    <source>
        <dbReference type="EMBL" id="PFH38409.1"/>
    </source>
</evidence>
<keyword evidence="3 4" id="KW-0862">Zinc</keyword>
<dbReference type="KEGG" id="bbes:BESB_007510"/>
<dbReference type="GeneID" id="40305813"/>
<dbReference type="InterPro" id="IPR041367">
    <property type="entry name" value="Znf-CCCH_4"/>
</dbReference>
<dbReference type="InterPro" id="IPR036855">
    <property type="entry name" value="Znf_CCCH_sf"/>
</dbReference>
<dbReference type="Gene3D" id="2.30.30.1190">
    <property type="match status" value="1"/>
</dbReference>
<dbReference type="RefSeq" id="XP_029222418.1">
    <property type="nucleotide sequence ID" value="XM_029359505.1"/>
</dbReference>
<evidence type="ECO:0000256" key="4">
    <source>
        <dbReference type="PROSITE-ProRule" id="PRU00723"/>
    </source>
</evidence>
<feature type="region of interest" description="Disordered" evidence="5">
    <location>
        <begin position="38"/>
        <end position="103"/>
    </location>
</feature>